<protein>
    <recommendedName>
        <fullName evidence="6">Ketopantoate reductase C-terminal domain-containing protein</fullName>
    </recommendedName>
</protein>
<dbReference type="Gene3D" id="3.40.50.720">
    <property type="entry name" value="NAD(P)-binding Rossmann-like Domain"/>
    <property type="match status" value="1"/>
</dbReference>
<evidence type="ECO:0000313" key="5">
    <source>
        <dbReference type="Proteomes" id="UP001164743"/>
    </source>
</evidence>
<feature type="domain" description="Ketopantoate reductase C-terminal" evidence="3">
    <location>
        <begin position="393"/>
        <end position="442"/>
    </location>
</feature>
<dbReference type="PANTHER" id="PTHR21708">
    <property type="entry name" value="PROBABLE 2-DEHYDROPANTOATE 2-REDUCTASE"/>
    <property type="match status" value="1"/>
</dbReference>
<accession>A0ABY7CQC7</accession>
<gene>
    <name evidence="4" type="ORF">PtA15_8A370</name>
</gene>
<dbReference type="InterPro" id="IPR013752">
    <property type="entry name" value="KPA_reductase"/>
</dbReference>
<feature type="compositionally biased region" description="Basic and acidic residues" evidence="1">
    <location>
        <begin position="368"/>
        <end position="383"/>
    </location>
</feature>
<dbReference type="Pfam" id="PF08546">
    <property type="entry name" value="ApbA_C"/>
    <property type="match status" value="1"/>
</dbReference>
<evidence type="ECO:0000259" key="2">
    <source>
        <dbReference type="Pfam" id="PF02558"/>
    </source>
</evidence>
<dbReference type="InterPro" id="IPR013328">
    <property type="entry name" value="6PGD_dom2"/>
</dbReference>
<reference evidence="4" key="1">
    <citation type="submission" date="2022-10" db="EMBL/GenBank/DDBJ databases">
        <title>Puccinia triticina Genome sequencing and assembly.</title>
        <authorList>
            <person name="Li C."/>
        </authorList>
    </citation>
    <scope>NUCLEOTIDE SEQUENCE</scope>
    <source>
        <strain evidence="4">Pt15</strain>
    </source>
</reference>
<evidence type="ECO:0000313" key="4">
    <source>
        <dbReference type="EMBL" id="WAQ87466.1"/>
    </source>
</evidence>
<feature type="compositionally biased region" description="Polar residues" evidence="1">
    <location>
        <begin position="342"/>
        <end position="365"/>
    </location>
</feature>
<dbReference type="Proteomes" id="UP001164743">
    <property type="component" value="Chromosome 8A"/>
</dbReference>
<dbReference type="InterPro" id="IPR013332">
    <property type="entry name" value="KPR_N"/>
</dbReference>
<organism evidence="4 5">
    <name type="scientific">Puccinia triticina</name>
    <dbReference type="NCBI Taxonomy" id="208348"/>
    <lineage>
        <taxon>Eukaryota</taxon>
        <taxon>Fungi</taxon>
        <taxon>Dikarya</taxon>
        <taxon>Basidiomycota</taxon>
        <taxon>Pucciniomycotina</taxon>
        <taxon>Pucciniomycetes</taxon>
        <taxon>Pucciniales</taxon>
        <taxon>Pucciniaceae</taxon>
        <taxon>Puccinia</taxon>
    </lineage>
</organism>
<dbReference type="InterPro" id="IPR008927">
    <property type="entry name" value="6-PGluconate_DH-like_C_sf"/>
</dbReference>
<evidence type="ECO:0000256" key="1">
    <source>
        <dbReference type="SAM" id="MobiDB-lite"/>
    </source>
</evidence>
<dbReference type="RefSeq" id="XP_053023021.1">
    <property type="nucleotide sequence ID" value="XM_053171793.1"/>
</dbReference>
<evidence type="ECO:0000259" key="3">
    <source>
        <dbReference type="Pfam" id="PF08546"/>
    </source>
</evidence>
<dbReference type="InterPro" id="IPR051402">
    <property type="entry name" value="KPR-Related"/>
</dbReference>
<keyword evidence="5" id="KW-1185">Reference proteome</keyword>
<dbReference type="PANTHER" id="PTHR21708:SF43">
    <property type="entry name" value="KETOPANTOATE REDUCTASE C-TERMINAL DOMAIN-CONTAINING PROTEIN"/>
    <property type="match status" value="1"/>
</dbReference>
<name>A0ABY7CQC7_9BASI</name>
<proteinExistence type="predicted"/>
<dbReference type="SUPFAM" id="SSF48179">
    <property type="entry name" value="6-phosphogluconate dehydrogenase C-terminal domain-like"/>
    <property type="match status" value="1"/>
</dbReference>
<dbReference type="Pfam" id="PF02558">
    <property type="entry name" value="ApbA"/>
    <property type="match status" value="1"/>
</dbReference>
<evidence type="ECO:0008006" key="6">
    <source>
        <dbReference type="Google" id="ProtNLM"/>
    </source>
</evidence>
<dbReference type="Gene3D" id="1.10.1040.10">
    <property type="entry name" value="N-(1-d-carboxylethyl)-l-norvaline Dehydrogenase, domain 2"/>
    <property type="match status" value="1"/>
</dbReference>
<dbReference type="GeneID" id="77812688"/>
<feature type="region of interest" description="Disordered" evidence="1">
    <location>
        <begin position="342"/>
        <end position="383"/>
    </location>
</feature>
<sequence>MGSEPIDVLLVGFGAIGGIHSYVLEKSQRCRVTAIARSLYDSIQTHGLTISSKKYGLIENWRPYRLVRSAEEAADRSYRFIVCCVKCLPDVQPTSAILAPFLQPYQQASPDGRKNPPPTIVLLQNGIGIEQPLAEAFPSVHIISCVTWIMVNLTTSQPLVTDGTSTPEICAVNPAGPRIEHGALDRLLVGLYEGEGLTDTHDGPGHRPCNSYVEGLLAEDRTPLIGSARTKKLQNGTSEMKLFLDIITAGGCEAEAVENIQPARCAKNLNNGAFSTMCTLSRASVAQCLAPLMLPYTLPAARGIMLEMIDVGRALGYREAELPAKSADEVLNLMLQNYQSKGNVPTPSTLKTPGGNQAASQSINPHVSPEEKDGDSAEDKSVEVDEPLDIGLRSFKPSMLVDMERNRPIELEAIIGAVLERAKSKAIETPRLDLLYAVLKVKHK</sequence>
<feature type="domain" description="Ketopantoate reductase N-terminal" evidence="2">
    <location>
        <begin position="8"/>
        <end position="154"/>
    </location>
</feature>
<dbReference type="EMBL" id="CP110428">
    <property type="protein sequence ID" value="WAQ87466.1"/>
    <property type="molecule type" value="Genomic_DNA"/>
</dbReference>